<evidence type="ECO:0000256" key="1">
    <source>
        <dbReference type="SAM" id="MobiDB-lite"/>
    </source>
</evidence>
<dbReference type="OrthoDB" id="6380094at2759"/>
<dbReference type="InParanoid" id="E9GX84"/>
<dbReference type="PhylomeDB" id="E9GX84"/>
<dbReference type="PANTHER" id="PTHR47160">
    <property type="entry name" value="PUTATIVE-RELATED"/>
    <property type="match status" value="1"/>
</dbReference>
<evidence type="ECO:0008006" key="4">
    <source>
        <dbReference type="Google" id="ProtNLM"/>
    </source>
</evidence>
<dbReference type="Proteomes" id="UP000000305">
    <property type="component" value="Unassembled WGS sequence"/>
</dbReference>
<dbReference type="SMART" id="SM00384">
    <property type="entry name" value="AT_hook"/>
    <property type="match status" value="2"/>
</dbReference>
<feature type="region of interest" description="Disordered" evidence="1">
    <location>
        <begin position="425"/>
        <end position="499"/>
    </location>
</feature>
<feature type="compositionally biased region" description="Polar residues" evidence="1">
    <location>
        <begin position="439"/>
        <end position="454"/>
    </location>
</feature>
<accession>E9GX84</accession>
<keyword evidence="3" id="KW-1185">Reference proteome</keyword>
<reference evidence="2 3" key="1">
    <citation type="journal article" date="2011" name="Science">
        <title>The ecoresponsive genome of Daphnia pulex.</title>
        <authorList>
            <person name="Colbourne J.K."/>
            <person name="Pfrender M.E."/>
            <person name="Gilbert D."/>
            <person name="Thomas W.K."/>
            <person name="Tucker A."/>
            <person name="Oakley T.H."/>
            <person name="Tokishita S."/>
            <person name="Aerts A."/>
            <person name="Arnold G.J."/>
            <person name="Basu M.K."/>
            <person name="Bauer D.J."/>
            <person name="Caceres C.E."/>
            <person name="Carmel L."/>
            <person name="Casola C."/>
            <person name="Choi J.H."/>
            <person name="Detter J.C."/>
            <person name="Dong Q."/>
            <person name="Dusheyko S."/>
            <person name="Eads B.D."/>
            <person name="Frohlich T."/>
            <person name="Geiler-Samerotte K.A."/>
            <person name="Gerlach D."/>
            <person name="Hatcher P."/>
            <person name="Jogdeo S."/>
            <person name="Krijgsveld J."/>
            <person name="Kriventseva E.V."/>
            <person name="Kultz D."/>
            <person name="Laforsch C."/>
            <person name="Lindquist E."/>
            <person name="Lopez J."/>
            <person name="Manak J.R."/>
            <person name="Muller J."/>
            <person name="Pangilinan J."/>
            <person name="Patwardhan R.P."/>
            <person name="Pitluck S."/>
            <person name="Pritham E.J."/>
            <person name="Rechtsteiner A."/>
            <person name="Rho M."/>
            <person name="Rogozin I.B."/>
            <person name="Sakarya O."/>
            <person name="Salamov A."/>
            <person name="Schaack S."/>
            <person name="Shapiro H."/>
            <person name="Shiga Y."/>
            <person name="Skalitzky C."/>
            <person name="Smith Z."/>
            <person name="Souvorov A."/>
            <person name="Sung W."/>
            <person name="Tang Z."/>
            <person name="Tsuchiya D."/>
            <person name="Tu H."/>
            <person name="Vos H."/>
            <person name="Wang M."/>
            <person name="Wolf Y.I."/>
            <person name="Yamagata H."/>
            <person name="Yamada T."/>
            <person name="Ye Y."/>
            <person name="Shaw J.R."/>
            <person name="Andrews J."/>
            <person name="Crease T.J."/>
            <person name="Tang H."/>
            <person name="Lucas S.M."/>
            <person name="Robertson H.M."/>
            <person name="Bork P."/>
            <person name="Koonin E.V."/>
            <person name="Zdobnov E.M."/>
            <person name="Grigoriev I.V."/>
            <person name="Lynch M."/>
            <person name="Boore J.L."/>
        </authorList>
    </citation>
    <scope>NUCLEOTIDE SEQUENCE [LARGE SCALE GENOMIC DNA]</scope>
</reference>
<gene>
    <name evidence="2" type="ORF">DAPPUDRAFT_107480</name>
</gene>
<dbReference type="KEGG" id="dpx:DAPPUDRAFT_107480"/>
<dbReference type="HOGENOM" id="CLU_546612_0_0_1"/>
<name>E9GX84_DAPPU</name>
<dbReference type="GO" id="GO:0003677">
    <property type="term" value="F:DNA binding"/>
    <property type="evidence" value="ECO:0007669"/>
    <property type="project" value="InterPro"/>
</dbReference>
<dbReference type="PANTHER" id="PTHR47160:SF10">
    <property type="entry name" value="MULE TRANSPOSASE DOMAIN-CONTAINING PROTEIN"/>
    <property type="match status" value="1"/>
</dbReference>
<protein>
    <recommendedName>
        <fullName evidence="4">FLYWCH-type domain-containing protein</fullName>
    </recommendedName>
</protein>
<dbReference type="AlphaFoldDB" id="E9GX84"/>
<dbReference type="EMBL" id="GL732572">
    <property type="protein sequence ID" value="EFX75903.1"/>
    <property type="molecule type" value="Genomic_DNA"/>
</dbReference>
<sequence length="499" mass="56445">MVDAHTVTNVRKLPGDRDGATHYVTPDDMIYLMDRNSGITKLYFRGHVCYYHCRLKESQDCPNRMTMRNGVYTLNGSPHNHGPESQELRRIALVNECVAKAAAQPGNFSEIFREIHRTSYMDVPASFDAALQKRMQNARKKNGPVLPKSIPDIEEICKKFDEYGKTHEGKKFFSKVVDVVVGGVTMYGIIQAKYEAALANESQRTQDGISSLYAYYWGYWISKIKPETFSVYRNEKRTKNLIECWNRYFNRKDDSLTNDSSFQLQSIDTNANQWDGSLLIATIPQSTAVQQPNITNGTVCYYDFCPSALNVKLIILILTAIVIRQDDSLTNDSSSQLQSIDTTAHQWDGSLSIATIPQSTAVQQWCEPPFCIDAVTPLISMATLSPDEAVWLNMPSGEESRSAAHLLQRAATIQPLEPVHVLIDNQPNITRARGRPRKSQPNSDELSVNIQTIITRARGRPRKSQQSSKENVDHHAPTTRPRKTDRGKKRPSWLVDFEE</sequence>
<evidence type="ECO:0000313" key="3">
    <source>
        <dbReference type="Proteomes" id="UP000000305"/>
    </source>
</evidence>
<proteinExistence type="predicted"/>
<evidence type="ECO:0000313" key="2">
    <source>
        <dbReference type="EMBL" id="EFX75903.1"/>
    </source>
</evidence>
<dbReference type="InterPro" id="IPR017956">
    <property type="entry name" value="AT_hook_DNA-bd_motif"/>
</dbReference>
<dbReference type="eggNOG" id="ENOG502T0KF">
    <property type="taxonomic scope" value="Eukaryota"/>
</dbReference>
<organism evidence="2 3">
    <name type="scientific">Daphnia pulex</name>
    <name type="common">Water flea</name>
    <dbReference type="NCBI Taxonomy" id="6669"/>
    <lineage>
        <taxon>Eukaryota</taxon>
        <taxon>Metazoa</taxon>
        <taxon>Ecdysozoa</taxon>
        <taxon>Arthropoda</taxon>
        <taxon>Crustacea</taxon>
        <taxon>Branchiopoda</taxon>
        <taxon>Diplostraca</taxon>
        <taxon>Cladocera</taxon>
        <taxon>Anomopoda</taxon>
        <taxon>Daphniidae</taxon>
        <taxon>Daphnia</taxon>
    </lineage>
</organism>
<feature type="compositionally biased region" description="Basic residues" evidence="1">
    <location>
        <begin position="480"/>
        <end position="491"/>
    </location>
</feature>